<keyword evidence="3" id="KW-1185">Reference proteome</keyword>
<dbReference type="Pfam" id="PF13692">
    <property type="entry name" value="Glyco_trans_1_4"/>
    <property type="match status" value="1"/>
</dbReference>
<dbReference type="GO" id="GO:0016757">
    <property type="term" value="F:glycosyltransferase activity"/>
    <property type="evidence" value="ECO:0007669"/>
    <property type="project" value="UniProtKB-ARBA"/>
</dbReference>
<organism evidence="2 3">
    <name type="scientific">Pseudidiomarina salinarum</name>
    <dbReference type="NCBI Taxonomy" id="435908"/>
    <lineage>
        <taxon>Bacteria</taxon>
        <taxon>Pseudomonadati</taxon>
        <taxon>Pseudomonadota</taxon>
        <taxon>Gammaproteobacteria</taxon>
        <taxon>Alteromonadales</taxon>
        <taxon>Idiomarinaceae</taxon>
        <taxon>Pseudidiomarina</taxon>
    </lineage>
</organism>
<evidence type="ECO:0000313" key="3">
    <source>
        <dbReference type="Proteomes" id="UP000054363"/>
    </source>
</evidence>
<gene>
    <name evidence="2" type="ORF">IDSA_10625</name>
</gene>
<proteinExistence type="predicted"/>
<dbReference type="PANTHER" id="PTHR12526">
    <property type="entry name" value="GLYCOSYLTRANSFERASE"/>
    <property type="match status" value="1"/>
</dbReference>
<dbReference type="InterPro" id="IPR028098">
    <property type="entry name" value="Glyco_trans_4-like_N"/>
</dbReference>
<reference evidence="2 3" key="1">
    <citation type="submission" date="2014-06" db="EMBL/GenBank/DDBJ databases">
        <title>The draft genome sequence of Idiomarina salinarum ISL-52.</title>
        <authorList>
            <person name="Du J."/>
            <person name="Shao Z."/>
        </authorList>
    </citation>
    <scope>NUCLEOTIDE SEQUENCE [LARGE SCALE GENOMIC DNA]</scope>
    <source>
        <strain evidence="2 3">ISL-52</strain>
    </source>
</reference>
<dbReference type="AlphaFoldDB" id="A0A094JCA4"/>
<dbReference type="STRING" id="435908.IDSA_10625"/>
<dbReference type="Proteomes" id="UP000054363">
    <property type="component" value="Unassembled WGS sequence"/>
</dbReference>
<dbReference type="Gene3D" id="3.40.50.2000">
    <property type="entry name" value="Glycogen Phosphorylase B"/>
    <property type="match status" value="2"/>
</dbReference>
<comment type="caution">
    <text evidence="2">The sequence shown here is derived from an EMBL/GenBank/DDBJ whole genome shotgun (WGS) entry which is preliminary data.</text>
</comment>
<dbReference type="OrthoDB" id="9768937at2"/>
<accession>A0A094JCA4</accession>
<sequence length="336" mass="36567">MKIIHLILTHSFAGSERYAVELANLQAQHHDVAMILHKRGAEDRANAIAQHVDPKVKVYLVSGPKWLASRRARRLVRRLQPEVAHAHLSAACKALKGIKNSTLCVASLHIHYKAAQHAHMDALVAVAPWQLAEVPPALRQRSRQIDNWTMGLAPAVDARSKLRDKWGAGDATFVFGTLGRVEPSKGHDVLIEAFRTAAIADACLVIVGSGTALEKLRADAPENVIFAGFHPSPQDCYAAFDGFVSAARSEPFGLVFLEAMSAGLPILATASQGASYLQDCFTESLVPVNDVQALAAAMTDLAARGKQRVTYPMQRFSAPERAQEIVGFYRQQLGRD</sequence>
<dbReference type="SUPFAM" id="SSF53756">
    <property type="entry name" value="UDP-Glycosyltransferase/glycogen phosphorylase"/>
    <property type="match status" value="1"/>
</dbReference>
<evidence type="ECO:0000313" key="2">
    <source>
        <dbReference type="EMBL" id="KFZ30206.1"/>
    </source>
</evidence>
<feature type="domain" description="Glycosyltransferase subfamily 4-like N-terminal" evidence="1">
    <location>
        <begin position="14"/>
        <end position="118"/>
    </location>
</feature>
<protein>
    <recommendedName>
        <fullName evidence="1">Glycosyltransferase subfamily 4-like N-terminal domain-containing protein</fullName>
    </recommendedName>
</protein>
<dbReference type="EMBL" id="JPER01000006">
    <property type="protein sequence ID" value="KFZ30206.1"/>
    <property type="molecule type" value="Genomic_DNA"/>
</dbReference>
<dbReference type="RefSeq" id="WP_034776544.1">
    <property type="nucleotide sequence ID" value="NZ_JPER01000006.1"/>
</dbReference>
<name>A0A094JCA4_9GAMM</name>
<evidence type="ECO:0000259" key="1">
    <source>
        <dbReference type="Pfam" id="PF13439"/>
    </source>
</evidence>
<dbReference type="Pfam" id="PF13439">
    <property type="entry name" value="Glyco_transf_4"/>
    <property type="match status" value="1"/>
</dbReference>
<dbReference type="eggNOG" id="COG0438">
    <property type="taxonomic scope" value="Bacteria"/>
</dbReference>